<dbReference type="AlphaFoldDB" id="A0A1U9NK62"/>
<keyword evidence="6" id="KW-1185">Reference proteome</keyword>
<evidence type="ECO:0000259" key="4">
    <source>
        <dbReference type="PROSITE" id="PS50887"/>
    </source>
</evidence>
<dbReference type="InterPro" id="IPR000160">
    <property type="entry name" value="GGDEF_dom"/>
</dbReference>
<name>A0A1U9NK62_9BACT</name>
<dbReference type="CDD" id="cd01949">
    <property type="entry name" value="GGDEF"/>
    <property type="match status" value="1"/>
</dbReference>
<dbReference type="RefSeq" id="WP_146660589.1">
    <property type="nucleotide sequence ID" value="NZ_CP019791.1"/>
</dbReference>
<evidence type="ECO:0000256" key="3">
    <source>
        <dbReference type="SAM" id="MobiDB-lite"/>
    </source>
</evidence>
<dbReference type="InterPro" id="IPR029787">
    <property type="entry name" value="Nucleotide_cyclase"/>
</dbReference>
<dbReference type="Gene3D" id="3.30.70.270">
    <property type="match status" value="1"/>
</dbReference>
<evidence type="ECO:0000256" key="1">
    <source>
        <dbReference type="ARBA" id="ARBA00012528"/>
    </source>
</evidence>
<dbReference type="InterPro" id="IPR050469">
    <property type="entry name" value="Diguanylate_Cyclase"/>
</dbReference>
<dbReference type="GO" id="GO:0043709">
    <property type="term" value="P:cell adhesion involved in single-species biofilm formation"/>
    <property type="evidence" value="ECO:0007669"/>
    <property type="project" value="TreeGrafter"/>
</dbReference>
<evidence type="ECO:0000313" key="6">
    <source>
        <dbReference type="Proteomes" id="UP000189674"/>
    </source>
</evidence>
<gene>
    <name evidence="5" type="primary">pleD_1</name>
    <name evidence="5" type="ORF">STSP2_01124</name>
</gene>
<dbReference type="SUPFAM" id="SSF55073">
    <property type="entry name" value="Nucleotide cyclase"/>
    <property type="match status" value="1"/>
</dbReference>
<dbReference type="OrthoDB" id="244535at2"/>
<organism evidence="5 6">
    <name type="scientific">Anaerohalosphaera lusitana</name>
    <dbReference type="NCBI Taxonomy" id="1936003"/>
    <lineage>
        <taxon>Bacteria</taxon>
        <taxon>Pseudomonadati</taxon>
        <taxon>Planctomycetota</taxon>
        <taxon>Phycisphaerae</taxon>
        <taxon>Sedimentisphaerales</taxon>
        <taxon>Anaerohalosphaeraceae</taxon>
        <taxon>Anaerohalosphaera</taxon>
    </lineage>
</organism>
<dbReference type="KEGG" id="alus:STSP2_01124"/>
<dbReference type="EMBL" id="CP019791">
    <property type="protein sequence ID" value="AQT67970.1"/>
    <property type="molecule type" value="Genomic_DNA"/>
</dbReference>
<comment type="catalytic activity">
    <reaction evidence="2">
        <text>2 GTP = 3',3'-c-di-GMP + 2 diphosphate</text>
        <dbReference type="Rhea" id="RHEA:24898"/>
        <dbReference type="ChEBI" id="CHEBI:33019"/>
        <dbReference type="ChEBI" id="CHEBI:37565"/>
        <dbReference type="ChEBI" id="CHEBI:58805"/>
        <dbReference type="EC" id="2.7.7.65"/>
    </reaction>
</comment>
<dbReference type="InterPro" id="IPR043128">
    <property type="entry name" value="Rev_trsase/Diguanyl_cyclase"/>
</dbReference>
<dbReference type="NCBIfam" id="TIGR00254">
    <property type="entry name" value="GGDEF"/>
    <property type="match status" value="1"/>
</dbReference>
<dbReference type="EC" id="2.7.7.65" evidence="1"/>
<protein>
    <recommendedName>
        <fullName evidence="1">diguanylate cyclase</fullName>
        <ecNumber evidence="1">2.7.7.65</ecNumber>
    </recommendedName>
</protein>
<evidence type="ECO:0000313" key="5">
    <source>
        <dbReference type="EMBL" id="AQT67970.1"/>
    </source>
</evidence>
<dbReference type="GO" id="GO:0005886">
    <property type="term" value="C:plasma membrane"/>
    <property type="evidence" value="ECO:0007669"/>
    <property type="project" value="TreeGrafter"/>
</dbReference>
<feature type="region of interest" description="Disordered" evidence="3">
    <location>
        <begin position="254"/>
        <end position="273"/>
    </location>
</feature>
<dbReference type="PROSITE" id="PS50887">
    <property type="entry name" value="GGDEF"/>
    <property type="match status" value="1"/>
</dbReference>
<evidence type="ECO:0000256" key="2">
    <source>
        <dbReference type="ARBA" id="ARBA00034247"/>
    </source>
</evidence>
<sequence>MKTVEDNSTARSSKVLFVGNPLAAFENVEQTLEHDFKRCENMLDAINAAAHQPYETIYVVMSCFTNKLESAIRTLRRVNGSARIVLLARMHEEFQARQLVATPVNRGGVADDYMICPVKVDEVFGEKTAESYERTSAKDADVDRQKDARIRELEKLAIQDDLTNLKNRRYVREFLGQILKKAQELDLWVTLLVFDIDNFKHYNDAYGHSVGDKVLIEAGEVIKNCCREHDVIARIGGDEFAVVFWDRPGDRLGEETVDASGERRRPSKGEHPDNAYQIAERFRRQISATKHEFLGPEGKGVLTISGGLASYPRDGQTVEQLFEQADMAMLEAKRSGKNRVYLVGPEGKYNPEA</sequence>
<accession>A0A1U9NK62</accession>
<dbReference type="GO" id="GO:0052621">
    <property type="term" value="F:diguanylate cyclase activity"/>
    <property type="evidence" value="ECO:0007669"/>
    <property type="project" value="UniProtKB-EC"/>
</dbReference>
<proteinExistence type="predicted"/>
<dbReference type="STRING" id="1936003.STSP2_01124"/>
<dbReference type="PANTHER" id="PTHR45138">
    <property type="entry name" value="REGULATORY COMPONENTS OF SENSORY TRANSDUCTION SYSTEM"/>
    <property type="match status" value="1"/>
</dbReference>
<feature type="domain" description="GGDEF" evidence="4">
    <location>
        <begin position="187"/>
        <end position="345"/>
    </location>
</feature>
<dbReference type="Proteomes" id="UP000189674">
    <property type="component" value="Chromosome"/>
</dbReference>
<dbReference type="FunFam" id="3.30.70.270:FF:000001">
    <property type="entry name" value="Diguanylate cyclase domain protein"/>
    <property type="match status" value="1"/>
</dbReference>
<dbReference type="GO" id="GO:1902201">
    <property type="term" value="P:negative regulation of bacterial-type flagellum-dependent cell motility"/>
    <property type="evidence" value="ECO:0007669"/>
    <property type="project" value="TreeGrafter"/>
</dbReference>
<dbReference type="SMART" id="SM00267">
    <property type="entry name" value="GGDEF"/>
    <property type="match status" value="1"/>
</dbReference>
<reference evidence="6" key="1">
    <citation type="submission" date="2017-02" db="EMBL/GenBank/DDBJ databases">
        <title>Comparative genomics and description of representatives of a novel lineage of planctomycetes thriving in anoxic sediments.</title>
        <authorList>
            <person name="Spring S."/>
            <person name="Bunk B."/>
            <person name="Sproer C."/>
        </authorList>
    </citation>
    <scope>NUCLEOTIDE SEQUENCE [LARGE SCALE GENOMIC DNA]</scope>
    <source>
        <strain evidence="6">ST-NAGAB-D1</strain>
    </source>
</reference>
<dbReference type="Pfam" id="PF00990">
    <property type="entry name" value="GGDEF"/>
    <property type="match status" value="2"/>
</dbReference>
<dbReference type="PANTHER" id="PTHR45138:SF9">
    <property type="entry name" value="DIGUANYLATE CYCLASE DGCM-RELATED"/>
    <property type="match status" value="1"/>
</dbReference>